<accession>A0A4V3SIY9</accession>
<name>A0A4V3SIY9_9PEZI</name>
<proteinExistence type="predicted"/>
<gene>
    <name evidence="1" type="ORF">EX30DRAFT_363574</name>
</gene>
<dbReference type="Proteomes" id="UP000298138">
    <property type="component" value="Unassembled WGS sequence"/>
</dbReference>
<evidence type="ECO:0000313" key="1">
    <source>
        <dbReference type="EMBL" id="TGZ81995.1"/>
    </source>
</evidence>
<dbReference type="AlphaFoldDB" id="A0A4V3SIY9"/>
<organism evidence="1 2">
    <name type="scientific">Ascodesmis nigricans</name>
    <dbReference type="NCBI Taxonomy" id="341454"/>
    <lineage>
        <taxon>Eukaryota</taxon>
        <taxon>Fungi</taxon>
        <taxon>Dikarya</taxon>
        <taxon>Ascomycota</taxon>
        <taxon>Pezizomycotina</taxon>
        <taxon>Pezizomycetes</taxon>
        <taxon>Pezizales</taxon>
        <taxon>Ascodesmidaceae</taxon>
        <taxon>Ascodesmis</taxon>
    </lineage>
</organism>
<protein>
    <submittedName>
        <fullName evidence="1">Uncharacterized protein</fullName>
    </submittedName>
</protein>
<keyword evidence="2" id="KW-1185">Reference proteome</keyword>
<dbReference type="EMBL" id="ML220117">
    <property type="protein sequence ID" value="TGZ81995.1"/>
    <property type="molecule type" value="Genomic_DNA"/>
</dbReference>
<dbReference type="InParanoid" id="A0A4V3SIY9"/>
<sequence length="243" mass="26365">MFRPFLITHLPPSTLTTLTTPPLSLQPRLPASHVADILLPRVSIIVLFSAPVPAASELGGENYQQAVGHRGAEWRMEEWRMEELLGRVDRALARPWPVAVVCVGGGGGNSGVNKHSDEDEELSLTSTASSHGSAWAGEVILALSTHFPQDPLTTLTLPNITNLPPFLETLKSASSLTLTLPEMLPRPEVMLGLCALERRNEHDLFVLTDVVGGVRDLGRVMEVDGAEGVLDEVRRFLGVEFVV</sequence>
<reference evidence="1 2" key="1">
    <citation type="submission" date="2019-04" db="EMBL/GenBank/DDBJ databases">
        <title>Comparative genomics and transcriptomics to analyze fruiting body development in filamentous ascomycetes.</title>
        <authorList>
            <consortium name="DOE Joint Genome Institute"/>
            <person name="Lutkenhaus R."/>
            <person name="Traeger S."/>
            <person name="Breuer J."/>
            <person name="Kuo A."/>
            <person name="Lipzen A."/>
            <person name="Pangilinan J."/>
            <person name="Dilworth D."/>
            <person name="Sandor L."/>
            <person name="Poggeler S."/>
            <person name="Barry K."/>
            <person name="Grigoriev I.V."/>
            <person name="Nowrousian M."/>
        </authorList>
    </citation>
    <scope>NUCLEOTIDE SEQUENCE [LARGE SCALE GENOMIC DNA]</scope>
    <source>
        <strain evidence="1 2">CBS 389.68</strain>
    </source>
</reference>
<evidence type="ECO:0000313" key="2">
    <source>
        <dbReference type="Proteomes" id="UP000298138"/>
    </source>
</evidence>